<dbReference type="EMBL" id="FNCJ01000012">
    <property type="protein sequence ID" value="SDH69746.1"/>
    <property type="molecule type" value="Genomic_DNA"/>
</dbReference>
<evidence type="ECO:0000313" key="2">
    <source>
        <dbReference type="Proteomes" id="UP000199706"/>
    </source>
</evidence>
<name>A0A1G8EIR2_9BURK</name>
<protein>
    <submittedName>
        <fullName evidence="1">Uncharacterized protein</fullName>
    </submittedName>
</protein>
<dbReference type="AlphaFoldDB" id="A0A1G8EIR2"/>
<sequence>MGGCYARHWWRGDVLRKDVSWLHFKKEVR</sequence>
<organism evidence="1 2">
    <name type="scientific">Paraburkholderia phenazinium</name>
    <dbReference type="NCBI Taxonomy" id="60549"/>
    <lineage>
        <taxon>Bacteria</taxon>
        <taxon>Pseudomonadati</taxon>
        <taxon>Pseudomonadota</taxon>
        <taxon>Betaproteobacteria</taxon>
        <taxon>Burkholderiales</taxon>
        <taxon>Burkholderiaceae</taxon>
        <taxon>Paraburkholderia</taxon>
    </lineage>
</organism>
<accession>A0A1G8EIR2</accession>
<evidence type="ECO:0000313" key="1">
    <source>
        <dbReference type="EMBL" id="SDH69746.1"/>
    </source>
</evidence>
<proteinExistence type="predicted"/>
<reference evidence="1 2" key="1">
    <citation type="submission" date="2016-10" db="EMBL/GenBank/DDBJ databases">
        <authorList>
            <person name="de Groot N.N."/>
        </authorList>
    </citation>
    <scope>NUCLEOTIDE SEQUENCE [LARGE SCALE GENOMIC DNA]</scope>
    <source>
        <strain evidence="1 2">LMG 2247</strain>
    </source>
</reference>
<dbReference type="Proteomes" id="UP000199706">
    <property type="component" value="Unassembled WGS sequence"/>
</dbReference>
<gene>
    <name evidence="1" type="ORF">SAMN05216466_11299</name>
</gene>